<evidence type="ECO:0008006" key="3">
    <source>
        <dbReference type="Google" id="ProtNLM"/>
    </source>
</evidence>
<gene>
    <name evidence="1" type="ORF">C9J12_28790</name>
</gene>
<accession>A0A2T3J645</accession>
<reference evidence="1 2" key="1">
    <citation type="submission" date="2018-01" db="EMBL/GenBank/DDBJ databases">
        <title>Whole genome sequencing of Histamine producing bacteria.</title>
        <authorList>
            <person name="Butler K."/>
        </authorList>
    </citation>
    <scope>NUCLEOTIDE SEQUENCE [LARGE SCALE GENOMIC DNA]</scope>
    <source>
        <strain evidence="1 2">JCM 12947</strain>
    </source>
</reference>
<dbReference type="EMBL" id="PYMJ01000064">
    <property type="protein sequence ID" value="PSU42629.1"/>
    <property type="molecule type" value="Genomic_DNA"/>
</dbReference>
<dbReference type="OrthoDB" id="5826670at2"/>
<evidence type="ECO:0000313" key="1">
    <source>
        <dbReference type="EMBL" id="PSU42629.1"/>
    </source>
</evidence>
<protein>
    <recommendedName>
        <fullName evidence="3">DUF2913 domain-containing protein</fullName>
    </recommendedName>
</protein>
<dbReference type="RefSeq" id="WP_107246700.1">
    <property type="nucleotide sequence ID" value="NZ_PYMJ01000064.1"/>
</dbReference>
<keyword evidence="2" id="KW-1185">Reference proteome</keyword>
<sequence>MSKENYHQLLSDVIENSLLHLYGQVASNDHFVPLAKRNTLLCKYLKPKLKQPEYKVIKGDIKRMVLAGQRKGGDLEAKLNELYTLSLDYQAKANDAQSLYDLLNILLHEHGFDSKMFDESVKAESGVIYVLKEHLENCFEENGKQIAPVSMLIEHESVSSLVEIINNTKLFFATLKECNEKTKQAHIELHPIIFK</sequence>
<evidence type="ECO:0000313" key="2">
    <source>
        <dbReference type="Proteomes" id="UP000240987"/>
    </source>
</evidence>
<organism evidence="1 2">
    <name type="scientific">Photobacterium frigidiphilum</name>
    <dbReference type="NCBI Taxonomy" id="264736"/>
    <lineage>
        <taxon>Bacteria</taxon>
        <taxon>Pseudomonadati</taxon>
        <taxon>Pseudomonadota</taxon>
        <taxon>Gammaproteobacteria</taxon>
        <taxon>Vibrionales</taxon>
        <taxon>Vibrionaceae</taxon>
        <taxon>Photobacterium</taxon>
    </lineage>
</organism>
<name>A0A2T3J645_9GAMM</name>
<dbReference type="AlphaFoldDB" id="A0A2T3J645"/>
<proteinExistence type="predicted"/>
<dbReference type="Proteomes" id="UP000240987">
    <property type="component" value="Unassembled WGS sequence"/>
</dbReference>
<comment type="caution">
    <text evidence="1">The sequence shown here is derived from an EMBL/GenBank/DDBJ whole genome shotgun (WGS) entry which is preliminary data.</text>
</comment>
<dbReference type="InterPro" id="IPR021316">
    <property type="entry name" value="DUF2913"/>
</dbReference>
<dbReference type="Pfam" id="PF11140">
    <property type="entry name" value="DUF2913"/>
    <property type="match status" value="1"/>
</dbReference>